<evidence type="ECO:0000256" key="1">
    <source>
        <dbReference type="ARBA" id="ARBA00023002"/>
    </source>
</evidence>
<dbReference type="PANTHER" id="PTHR43333">
    <property type="entry name" value="2-HACID_DH_C DOMAIN-CONTAINING PROTEIN"/>
    <property type="match status" value="1"/>
</dbReference>
<dbReference type="SUPFAM" id="SSF51735">
    <property type="entry name" value="NAD(P)-binding Rossmann-fold domains"/>
    <property type="match status" value="1"/>
</dbReference>
<comment type="caution">
    <text evidence="3">The sequence shown here is derived from an EMBL/GenBank/DDBJ whole genome shotgun (WGS) entry which is preliminary data.</text>
</comment>
<dbReference type="GO" id="GO:0016491">
    <property type="term" value="F:oxidoreductase activity"/>
    <property type="evidence" value="ECO:0007669"/>
    <property type="project" value="UniProtKB-KW"/>
</dbReference>
<evidence type="ECO:0000256" key="2">
    <source>
        <dbReference type="ARBA" id="ARBA00023027"/>
    </source>
</evidence>
<reference evidence="3 4" key="1">
    <citation type="journal article" date="2019" name="Int. J. Syst. Evol. Microbiol.">
        <title>The Global Catalogue of Microorganisms (GCM) 10K type strain sequencing project: providing services to taxonomists for standard genome sequencing and annotation.</title>
        <authorList>
            <consortium name="The Broad Institute Genomics Platform"/>
            <consortium name="The Broad Institute Genome Sequencing Center for Infectious Disease"/>
            <person name="Wu L."/>
            <person name="Ma J."/>
        </authorList>
    </citation>
    <scope>NUCLEOTIDE SEQUENCE [LARGE SCALE GENOMIC DNA]</scope>
    <source>
        <strain evidence="3 4">NBRC 111368</strain>
    </source>
</reference>
<dbReference type="AlphaFoldDB" id="A0ABD5S075"/>
<keyword evidence="4" id="KW-1185">Reference proteome</keyword>
<keyword evidence="1" id="KW-0560">Oxidoreductase</keyword>
<gene>
    <name evidence="3" type="ORF">ACFQE1_09635</name>
</gene>
<dbReference type="Gene3D" id="3.40.50.720">
    <property type="entry name" value="NAD(P)-binding Rossmann-like Domain"/>
    <property type="match status" value="2"/>
</dbReference>
<evidence type="ECO:0000313" key="4">
    <source>
        <dbReference type="Proteomes" id="UP001596328"/>
    </source>
</evidence>
<accession>A0ABD5S075</accession>
<protein>
    <submittedName>
        <fullName evidence="3">D-3-phosphoglycerate dehydrogenase</fullName>
    </submittedName>
</protein>
<dbReference type="InterPro" id="IPR036291">
    <property type="entry name" value="NAD(P)-bd_dom_sf"/>
</dbReference>
<evidence type="ECO:0000313" key="3">
    <source>
        <dbReference type="EMBL" id="MFC6724632.1"/>
    </source>
</evidence>
<dbReference type="Proteomes" id="UP001596328">
    <property type="component" value="Unassembled WGS sequence"/>
</dbReference>
<organism evidence="3 4">
    <name type="scientific">Halobium palmae</name>
    <dbReference type="NCBI Taxonomy" id="1776492"/>
    <lineage>
        <taxon>Archaea</taxon>
        <taxon>Methanobacteriati</taxon>
        <taxon>Methanobacteriota</taxon>
        <taxon>Stenosarchaea group</taxon>
        <taxon>Halobacteria</taxon>
        <taxon>Halobacteriales</taxon>
        <taxon>Haloferacaceae</taxon>
        <taxon>Halobium</taxon>
    </lineage>
</organism>
<dbReference type="PANTHER" id="PTHR43333:SF1">
    <property type="entry name" value="D-ISOMER SPECIFIC 2-HYDROXYACID DEHYDROGENASE NAD-BINDING DOMAIN-CONTAINING PROTEIN"/>
    <property type="match status" value="1"/>
</dbReference>
<keyword evidence="2" id="KW-0520">NAD</keyword>
<name>A0ABD5S075_9EURY</name>
<feature type="non-terminal residue" evidence="3">
    <location>
        <position position="1"/>
    </location>
</feature>
<proteinExistence type="predicted"/>
<dbReference type="EMBL" id="JBHSWU010000234">
    <property type="protein sequence ID" value="MFC6724632.1"/>
    <property type="molecule type" value="Genomic_DNA"/>
</dbReference>
<sequence length="62" mass="6769">HETEPLPPDSPLHDCPNVVTTPHTAAMTIEYRERAVDTLAENALALLRGESVSEEYLAVAPE</sequence>